<dbReference type="RefSeq" id="WP_187465387.1">
    <property type="nucleotide sequence ID" value="NZ_JACSIT010000061.1"/>
</dbReference>
<dbReference type="Proteomes" id="UP000650081">
    <property type="component" value="Unassembled WGS sequence"/>
</dbReference>
<proteinExistence type="predicted"/>
<dbReference type="EMBL" id="JACSIT010000061">
    <property type="protein sequence ID" value="MBC6993272.1"/>
    <property type="molecule type" value="Genomic_DNA"/>
</dbReference>
<feature type="signal peptide" evidence="1">
    <location>
        <begin position="1"/>
        <end position="21"/>
    </location>
</feature>
<evidence type="ECO:0000313" key="2">
    <source>
        <dbReference type="EMBL" id="MBC6993272.1"/>
    </source>
</evidence>
<comment type="caution">
    <text evidence="2">The sequence shown here is derived from an EMBL/GenBank/DDBJ whole genome shotgun (WGS) entry which is preliminary data.</text>
</comment>
<organism evidence="2 3">
    <name type="scientific">Neolewinella lacunae</name>
    <dbReference type="NCBI Taxonomy" id="1517758"/>
    <lineage>
        <taxon>Bacteria</taxon>
        <taxon>Pseudomonadati</taxon>
        <taxon>Bacteroidota</taxon>
        <taxon>Saprospiria</taxon>
        <taxon>Saprospirales</taxon>
        <taxon>Lewinellaceae</taxon>
        <taxon>Neolewinella</taxon>
    </lineage>
</organism>
<gene>
    <name evidence="2" type="ORF">H9S92_03795</name>
</gene>
<reference evidence="2" key="1">
    <citation type="submission" date="2020-08" db="EMBL/GenBank/DDBJ databases">
        <title>Lewinella bacteria from marine environments.</title>
        <authorList>
            <person name="Zhong Y."/>
        </authorList>
    </citation>
    <scope>NUCLEOTIDE SEQUENCE</scope>
    <source>
        <strain evidence="2">KCTC 42187</strain>
    </source>
</reference>
<name>A0A923PFT1_9BACT</name>
<keyword evidence="3" id="KW-1185">Reference proteome</keyword>
<protein>
    <submittedName>
        <fullName evidence="2">Uncharacterized protein</fullName>
    </submittedName>
</protein>
<accession>A0A923PFT1</accession>
<dbReference type="AlphaFoldDB" id="A0A923PFT1"/>
<feature type="chain" id="PRO_5038012164" evidence="1">
    <location>
        <begin position="22"/>
        <end position="195"/>
    </location>
</feature>
<evidence type="ECO:0000313" key="3">
    <source>
        <dbReference type="Proteomes" id="UP000650081"/>
    </source>
</evidence>
<keyword evidence="1" id="KW-0732">Signal</keyword>
<sequence length="195" mass="20883">MRFSHCFLALLLIPFLCTCGARPNEDTVVSTADSTGMTPAGGNAVDTDQEGSYAIANGAFLGIKPGEPLANYTATLRAGLLQTGEGDFDVFYIDGAAGEELGYVMPDPNDESKVGDIYLTSPKVRTSAGVHVGMTHARLVEVLGPLEFHGSEIEGYTSAQKDGMAYRIDAGNWSYEIDQQTITPETELIEIVILR</sequence>
<evidence type="ECO:0000256" key="1">
    <source>
        <dbReference type="SAM" id="SignalP"/>
    </source>
</evidence>